<feature type="signal peptide" evidence="1">
    <location>
        <begin position="1"/>
        <end position="21"/>
    </location>
</feature>
<protein>
    <recommendedName>
        <fullName evidence="3">Secreted protein</fullName>
    </recommendedName>
</protein>
<reference evidence="2" key="1">
    <citation type="submission" date="2021-01" db="EMBL/GenBank/DDBJ databases">
        <authorList>
            <person name="Corre E."/>
            <person name="Pelletier E."/>
            <person name="Niang G."/>
            <person name="Scheremetjew M."/>
            <person name="Finn R."/>
            <person name="Kale V."/>
            <person name="Holt S."/>
            <person name="Cochrane G."/>
            <person name="Meng A."/>
            <person name="Brown T."/>
            <person name="Cohen L."/>
        </authorList>
    </citation>
    <scope>NUCLEOTIDE SEQUENCE</scope>
    <source>
        <strain evidence="2">CCMP645</strain>
    </source>
</reference>
<keyword evidence="1" id="KW-0732">Signal</keyword>
<evidence type="ECO:0008006" key="3">
    <source>
        <dbReference type="Google" id="ProtNLM"/>
    </source>
</evidence>
<organism evidence="2">
    <name type="scientific">Chrysotila carterae</name>
    <name type="common">Marine alga</name>
    <name type="synonym">Syracosphaera carterae</name>
    <dbReference type="NCBI Taxonomy" id="13221"/>
    <lineage>
        <taxon>Eukaryota</taxon>
        <taxon>Haptista</taxon>
        <taxon>Haptophyta</taxon>
        <taxon>Prymnesiophyceae</taxon>
        <taxon>Isochrysidales</taxon>
        <taxon>Isochrysidaceae</taxon>
        <taxon>Chrysotila</taxon>
    </lineage>
</organism>
<gene>
    <name evidence="2" type="ORF">PCAR00345_LOCUS32367</name>
</gene>
<proteinExistence type="predicted"/>
<dbReference type="AlphaFoldDB" id="A0A7S4BX36"/>
<feature type="chain" id="PRO_5031120865" description="Secreted protein" evidence="1">
    <location>
        <begin position="22"/>
        <end position="138"/>
    </location>
</feature>
<evidence type="ECO:0000256" key="1">
    <source>
        <dbReference type="SAM" id="SignalP"/>
    </source>
</evidence>
<accession>A0A7S4BX36</accession>
<dbReference type="EMBL" id="HBIZ01050581">
    <property type="protein sequence ID" value="CAE0779728.1"/>
    <property type="molecule type" value="Transcribed_RNA"/>
</dbReference>
<name>A0A7S4BX36_CHRCT</name>
<sequence length="138" mass="15008">MVAVAIAAVAMAVVALGRVNSEELVVAWEAEVVVVMDQAVVEDEGEEVMVLAAAVDDEMVRTRHAKGETTWRFLRTKESTLSPACHSKAESPTTLHTKVLDQDKTTHPSLHVSLLVLLHKARCRATHNHGSRNSLGVH</sequence>
<evidence type="ECO:0000313" key="2">
    <source>
        <dbReference type="EMBL" id="CAE0779728.1"/>
    </source>
</evidence>